<feature type="compositionally biased region" description="Polar residues" evidence="1">
    <location>
        <begin position="7"/>
        <end position="17"/>
    </location>
</feature>
<evidence type="ECO:0000256" key="1">
    <source>
        <dbReference type="SAM" id="MobiDB-lite"/>
    </source>
</evidence>
<feature type="compositionally biased region" description="Basic and acidic residues" evidence="1">
    <location>
        <begin position="19"/>
        <end position="36"/>
    </location>
</feature>
<gene>
    <name evidence="2" type="ORF">F5X68DRAFT_211126</name>
</gene>
<comment type="caution">
    <text evidence="2">The sequence shown here is derived from an EMBL/GenBank/DDBJ whole genome shotgun (WGS) entry which is preliminary data.</text>
</comment>
<feature type="compositionally biased region" description="Polar residues" evidence="1">
    <location>
        <begin position="45"/>
        <end position="69"/>
    </location>
</feature>
<feature type="region of interest" description="Disordered" evidence="1">
    <location>
        <begin position="1"/>
        <end position="109"/>
    </location>
</feature>
<evidence type="ECO:0000313" key="3">
    <source>
        <dbReference type="Proteomes" id="UP000770015"/>
    </source>
</evidence>
<organism evidence="2 3">
    <name type="scientific">Plectosphaerella plurivora</name>
    <dbReference type="NCBI Taxonomy" id="936078"/>
    <lineage>
        <taxon>Eukaryota</taxon>
        <taxon>Fungi</taxon>
        <taxon>Dikarya</taxon>
        <taxon>Ascomycota</taxon>
        <taxon>Pezizomycotina</taxon>
        <taxon>Sordariomycetes</taxon>
        <taxon>Hypocreomycetidae</taxon>
        <taxon>Glomerellales</taxon>
        <taxon>Plectosphaerellaceae</taxon>
        <taxon>Plectosphaerella</taxon>
    </lineage>
</organism>
<dbReference type="EMBL" id="JAGSXJ010000017">
    <property type="protein sequence ID" value="KAH6683742.1"/>
    <property type="molecule type" value="Genomic_DNA"/>
</dbReference>
<dbReference type="Proteomes" id="UP000770015">
    <property type="component" value="Unassembled WGS sequence"/>
</dbReference>
<proteinExistence type="predicted"/>
<reference evidence="2" key="1">
    <citation type="journal article" date="2021" name="Nat. Commun.">
        <title>Genetic determinants of endophytism in the Arabidopsis root mycobiome.</title>
        <authorList>
            <person name="Mesny F."/>
            <person name="Miyauchi S."/>
            <person name="Thiergart T."/>
            <person name="Pickel B."/>
            <person name="Atanasova L."/>
            <person name="Karlsson M."/>
            <person name="Huettel B."/>
            <person name="Barry K.W."/>
            <person name="Haridas S."/>
            <person name="Chen C."/>
            <person name="Bauer D."/>
            <person name="Andreopoulos W."/>
            <person name="Pangilinan J."/>
            <person name="LaButti K."/>
            <person name="Riley R."/>
            <person name="Lipzen A."/>
            <person name="Clum A."/>
            <person name="Drula E."/>
            <person name="Henrissat B."/>
            <person name="Kohler A."/>
            <person name="Grigoriev I.V."/>
            <person name="Martin F.M."/>
            <person name="Hacquard S."/>
        </authorList>
    </citation>
    <scope>NUCLEOTIDE SEQUENCE</scope>
    <source>
        <strain evidence="2">MPI-SDFR-AT-0117</strain>
    </source>
</reference>
<feature type="compositionally biased region" description="Basic and acidic residues" evidence="1">
    <location>
        <begin position="72"/>
        <end position="83"/>
    </location>
</feature>
<dbReference type="AlphaFoldDB" id="A0A9P8V8J8"/>
<protein>
    <submittedName>
        <fullName evidence="2">Uncharacterized protein</fullName>
    </submittedName>
</protein>
<evidence type="ECO:0000313" key="2">
    <source>
        <dbReference type="EMBL" id="KAH6683742.1"/>
    </source>
</evidence>
<dbReference type="PANTHER" id="PTHR39606">
    <property type="entry name" value="SURFACE PROTEIN, PUTATIVE-RELATED"/>
    <property type="match status" value="1"/>
</dbReference>
<dbReference type="PANTHER" id="PTHR39606:SF1">
    <property type="entry name" value="CELL SURFACE PROTEIN"/>
    <property type="match status" value="1"/>
</dbReference>
<accession>A0A9P8V8J8</accession>
<keyword evidence="3" id="KW-1185">Reference proteome</keyword>
<feature type="compositionally biased region" description="Gly residues" evidence="1">
    <location>
        <begin position="93"/>
        <end position="106"/>
    </location>
</feature>
<dbReference type="OrthoDB" id="2590867at2759"/>
<sequence length="119" mass="12241">MLDPYQTGPNAGQTGHSSHLADRADPRIDSDRDGRTTHVGGPGAYNTSAGGFGTSANTRSGQPHDSTLANKMDPRVDSDRDGSHTLGQSQGTHGLGMGPGHFGPGHDGAKVMHKCVGIL</sequence>
<name>A0A9P8V8J8_9PEZI</name>